<feature type="transmembrane region" description="Helical" evidence="5">
    <location>
        <begin position="16"/>
        <end position="40"/>
    </location>
</feature>
<keyword evidence="4 5" id="KW-0472">Membrane</keyword>
<dbReference type="GO" id="GO:0030553">
    <property type="term" value="F:cGMP binding"/>
    <property type="evidence" value="ECO:0007669"/>
    <property type="project" value="TreeGrafter"/>
</dbReference>
<gene>
    <name evidence="7" type="ORF">PFISCL1PPCAC_14642</name>
</gene>
<dbReference type="InterPro" id="IPR005821">
    <property type="entry name" value="Ion_trans_dom"/>
</dbReference>
<dbReference type="PANTHER" id="PTHR45638:SF11">
    <property type="entry name" value="CYCLIC NUCLEOTIDE-GATED CATION CHANNEL SUBUNIT A"/>
    <property type="match status" value="1"/>
</dbReference>
<reference evidence="7" key="1">
    <citation type="submission" date="2023-10" db="EMBL/GenBank/DDBJ databases">
        <title>Genome assembly of Pristionchus species.</title>
        <authorList>
            <person name="Yoshida K."/>
            <person name="Sommer R.J."/>
        </authorList>
    </citation>
    <scope>NUCLEOTIDE SEQUENCE</scope>
    <source>
        <strain evidence="7">RS5133</strain>
    </source>
</reference>
<feature type="transmembrane region" description="Helical" evidence="5">
    <location>
        <begin position="100"/>
        <end position="119"/>
    </location>
</feature>
<dbReference type="PANTHER" id="PTHR45638">
    <property type="entry name" value="CYCLIC NUCLEOTIDE-GATED CATION CHANNEL SUBUNIT A"/>
    <property type="match status" value="1"/>
</dbReference>
<name>A0AAV5VV00_9BILA</name>
<evidence type="ECO:0000259" key="6">
    <source>
        <dbReference type="Pfam" id="PF00520"/>
    </source>
</evidence>
<dbReference type="AlphaFoldDB" id="A0AAV5VV00"/>
<evidence type="ECO:0000313" key="8">
    <source>
        <dbReference type="Proteomes" id="UP001432322"/>
    </source>
</evidence>
<evidence type="ECO:0000313" key="7">
    <source>
        <dbReference type="EMBL" id="GMT23345.1"/>
    </source>
</evidence>
<proteinExistence type="predicted"/>
<dbReference type="GO" id="GO:0017071">
    <property type="term" value="C:intracellular cyclic nucleotide activated cation channel complex"/>
    <property type="evidence" value="ECO:0007669"/>
    <property type="project" value="TreeGrafter"/>
</dbReference>
<feature type="non-terminal residue" evidence="7">
    <location>
        <position position="221"/>
    </location>
</feature>
<feature type="transmembrane region" description="Helical" evidence="5">
    <location>
        <begin position="46"/>
        <end position="67"/>
    </location>
</feature>
<evidence type="ECO:0000256" key="5">
    <source>
        <dbReference type="SAM" id="Phobius"/>
    </source>
</evidence>
<dbReference type="GO" id="GO:0005886">
    <property type="term" value="C:plasma membrane"/>
    <property type="evidence" value="ECO:0007669"/>
    <property type="project" value="TreeGrafter"/>
</dbReference>
<dbReference type="Proteomes" id="UP001432322">
    <property type="component" value="Unassembled WGS sequence"/>
</dbReference>
<keyword evidence="2 5" id="KW-0812">Transmembrane</keyword>
<accession>A0AAV5VV00</accession>
<feature type="domain" description="Ion transport" evidence="6">
    <location>
        <begin position="17"/>
        <end position="171"/>
    </location>
</feature>
<evidence type="ECO:0000256" key="1">
    <source>
        <dbReference type="ARBA" id="ARBA00004141"/>
    </source>
</evidence>
<feature type="non-terminal residue" evidence="7">
    <location>
        <position position="1"/>
    </location>
</feature>
<feature type="transmembrane region" description="Helical" evidence="5">
    <location>
        <begin position="74"/>
        <end position="94"/>
    </location>
</feature>
<organism evidence="7 8">
    <name type="scientific">Pristionchus fissidentatus</name>
    <dbReference type="NCBI Taxonomy" id="1538716"/>
    <lineage>
        <taxon>Eukaryota</taxon>
        <taxon>Metazoa</taxon>
        <taxon>Ecdysozoa</taxon>
        <taxon>Nematoda</taxon>
        <taxon>Chromadorea</taxon>
        <taxon>Rhabditida</taxon>
        <taxon>Rhabditina</taxon>
        <taxon>Diplogasteromorpha</taxon>
        <taxon>Diplogasteroidea</taxon>
        <taxon>Neodiplogasteridae</taxon>
        <taxon>Pristionchus</taxon>
    </lineage>
</organism>
<dbReference type="SUPFAM" id="SSF81324">
    <property type="entry name" value="Voltage-gated potassium channels"/>
    <property type="match status" value="1"/>
</dbReference>
<dbReference type="Pfam" id="PF00520">
    <property type="entry name" value="Ion_trans"/>
    <property type="match status" value="1"/>
</dbReference>
<evidence type="ECO:0000256" key="2">
    <source>
        <dbReference type="ARBA" id="ARBA00022692"/>
    </source>
</evidence>
<protein>
    <recommendedName>
        <fullName evidence="6">Ion transport domain-containing protein</fullName>
    </recommendedName>
</protein>
<comment type="caution">
    <text evidence="7">The sequence shown here is derived from an EMBL/GenBank/DDBJ whole genome shotgun (WGS) entry which is preliminary data.</text>
</comment>
<dbReference type="GO" id="GO:0005223">
    <property type="term" value="F:intracellularly cGMP-activated cation channel activity"/>
    <property type="evidence" value="ECO:0007669"/>
    <property type="project" value="TreeGrafter"/>
</dbReference>
<dbReference type="Gene3D" id="1.10.287.70">
    <property type="match status" value="1"/>
</dbReference>
<sequence length="221" mass="25839">FREVLTFAIHPNSSLAYYWTFLIVICIVYNCLALAIFIFDDVYNEAFWPWVGINFCTDIIYALDIVVQMKYSELYYSFYVNSVCVVPFFFLAANRIYVDVAAVFPIDILLVAIPYCSLLRTNRLLKIYRAIDFVEMTEQRLTTKNQNISKLLYLVTCCYVIFHWNACIYFFFSLLQGIDNAVPTDFIFGYTKVFDVFISNCGIFMSDIESCIYNETDADNR</sequence>
<comment type="subcellular location">
    <subcellularLocation>
        <location evidence="1">Membrane</location>
        <topology evidence="1">Multi-pass membrane protein</topology>
    </subcellularLocation>
</comment>
<keyword evidence="3 5" id="KW-1133">Transmembrane helix</keyword>
<dbReference type="GO" id="GO:0005222">
    <property type="term" value="F:intracellularly cAMP-activated cation channel activity"/>
    <property type="evidence" value="ECO:0007669"/>
    <property type="project" value="TreeGrafter"/>
</dbReference>
<feature type="transmembrane region" description="Helical" evidence="5">
    <location>
        <begin position="151"/>
        <end position="172"/>
    </location>
</feature>
<evidence type="ECO:0000256" key="4">
    <source>
        <dbReference type="ARBA" id="ARBA00023136"/>
    </source>
</evidence>
<keyword evidence="8" id="KW-1185">Reference proteome</keyword>
<dbReference type="GO" id="GO:0044877">
    <property type="term" value="F:protein-containing complex binding"/>
    <property type="evidence" value="ECO:0007669"/>
    <property type="project" value="TreeGrafter"/>
</dbReference>
<dbReference type="EMBL" id="BTSY01000004">
    <property type="protein sequence ID" value="GMT23345.1"/>
    <property type="molecule type" value="Genomic_DNA"/>
</dbReference>
<evidence type="ECO:0000256" key="3">
    <source>
        <dbReference type="ARBA" id="ARBA00022989"/>
    </source>
</evidence>
<dbReference type="InterPro" id="IPR050866">
    <property type="entry name" value="CNG_cation_channel"/>
</dbReference>